<sequence>MQITIKTLKQESFKVEVEESDKVLTIKEKVEQLQGHPVASQKLIFSGKILADENPVSQYNITEKDFLVIMVTKPKAAPAPKATPAATTPAAAATAAAASTVTTPAPAAAPAAPVPSAPVAQAPVEATPVASAAAPVVGENPTPAASAEPAPPTSADNALLTGTHFETAIQNMMEMGFPREQCMNAMRASFNNPDRAVEYLMTGIPDHLQAQASAPAPAAPRAPAAAGTAAPANPTATSAPAAAGAAPATATATQPQNLFTAAAQAAATARRTAETGGAGDGADSLAFLRDQPQFQQIREMVQQNPELLQPLLVQLGQTNPHMLQLINQNQQAFLQLLNEGNDGEEGHPPAGANHIYVTQEEQEAIQRLENLGFDRQTAVEAFLACDRDEQMAANYLFDHGHDDMDEEFQ</sequence>
<dbReference type="InterPro" id="IPR029071">
    <property type="entry name" value="Ubiquitin-like_domsf"/>
</dbReference>
<evidence type="ECO:0000256" key="5">
    <source>
        <dbReference type="RuleBase" id="RU367049"/>
    </source>
</evidence>
<organism evidence="9 10">
    <name type="scientific">Linnemannia gamsii</name>
    <dbReference type="NCBI Taxonomy" id="64522"/>
    <lineage>
        <taxon>Eukaryota</taxon>
        <taxon>Fungi</taxon>
        <taxon>Fungi incertae sedis</taxon>
        <taxon>Mucoromycota</taxon>
        <taxon>Mortierellomycotina</taxon>
        <taxon>Mortierellomycetes</taxon>
        <taxon>Mortierellales</taxon>
        <taxon>Mortierellaceae</taxon>
        <taxon>Linnemannia</taxon>
    </lineage>
</organism>
<name>A0ABQ7JRZ2_9FUNG</name>
<comment type="function">
    <text evidence="5">Multiubiquitin chain receptor involved in modulation of proteasomal degradation. Involved in nucleotide excision repair.</text>
</comment>
<evidence type="ECO:0000313" key="10">
    <source>
        <dbReference type="Proteomes" id="UP001194696"/>
    </source>
</evidence>
<accession>A0ABQ7JRZ2</accession>
<gene>
    <name evidence="9" type="ORF">BGZ96_011684</name>
</gene>
<evidence type="ECO:0000256" key="4">
    <source>
        <dbReference type="ARBA" id="ARBA00023242"/>
    </source>
</evidence>
<evidence type="ECO:0000256" key="1">
    <source>
        <dbReference type="ARBA" id="ARBA00022737"/>
    </source>
</evidence>
<dbReference type="EMBL" id="JAAAIM010000834">
    <property type="protein sequence ID" value="KAG0283955.1"/>
    <property type="molecule type" value="Genomic_DNA"/>
</dbReference>
<dbReference type="SUPFAM" id="SSF101238">
    <property type="entry name" value="XPC-binding domain"/>
    <property type="match status" value="1"/>
</dbReference>
<dbReference type="Proteomes" id="UP001194696">
    <property type="component" value="Unassembled WGS sequence"/>
</dbReference>
<proteinExistence type="inferred from homology"/>
<keyword evidence="10" id="KW-1185">Reference proteome</keyword>
<feature type="domain" description="UBA" evidence="7">
    <location>
        <begin position="359"/>
        <end position="399"/>
    </location>
</feature>
<dbReference type="NCBIfam" id="TIGR00601">
    <property type="entry name" value="rad23"/>
    <property type="match status" value="1"/>
</dbReference>
<evidence type="ECO:0000256" key="6">
    <source>
        <dbReference type="SAM" id="MobiDB-lite"/>
    </source>
</evidence>
<keyword evidence="3 5" id="KW-0234">DNA repair</keyword>
<evidence type="ECO:0000313" key="9">
    <source>
        <dbReference type="EMBL" id="KAG0283955.1"/>
    </source>
</evidence>
<evidence type="ECO:0000259" key="8">
    <source>
        <dbReference type="PROSITE" id="PS50053"/>
    </source>
</evidence>
<evidence type="ECO:0000256" key="2">
    <source>
        <dbReference type="ARBA" id="ARBA00022763"/>
    </source>
</evidence>
<reference evidence="9 10" key="1">
    <citation type="journal article" date="2020" name="Fungal Divers.">
        <title>Resolving the Mortierellaceae phylogeny through synthesis of multi-gene phylogenetics and phylogenomics.</title>
        <authorList>
            <person name="Vandepol N."/>
            <person name="Liber J."/>
            <person name="Desiro A."/>
            <person name="Na H."/>
            <person name="Kennedy M."/>
            <person name="Barry K."/>
            <person name="Grigoriev I.V."/>
            <person name="Miller A.N."/>
            <person name="O'Donnell K."/>
            <person name="Stajich J.E."/>
            <person name="Bonito G."/>
        </authorList>
    </citation>
    <scope>NUCLEOTIDE SEQUENCE [LARGE SCALE GENOMIC DNA]</scope>
    <source>
        <strain evidence="9 10">AD045</strain>
    </source>
</reference>
<dbReference type="SMART" id="SM00727">
    <property type="entry name" value="STI1"/>
    <property type="match status" value="1"/>
</dbReference>
<keyword evidence="4 5" id="KW-0539">Nucleus</keyword>
<dbReference type="InterPro" id="IPR015940">
    <property type="entry name" value="UBA"/>
</dbReference>
<feature type="compositionally biased region" description="Low complexity" evidence="6">
    <location>
        <begin position="137"/>
        <end position="148"/>
    </location>
</feature>
<keyword evidence="1" id="KW-0677">Repeat</keyword>
<dbReference type="PRINTS" id="PR01839">
    <property type="entry name" value="RAD23PROTEIN"/>
</dbReference>
<protein>
    <recommendedName>
        <fullName evidence="5">UV excision repair protein RAD23</fullName>
    </recommendedName>
</protein>
<dbReference type="Pfam" id="PF00240">
    <property type="entry name" value="ubiquitin"/>
    <property type="match status" value="1"/>
</dbReference>
<dbReference type="PROSITE" id="PS50030">
    <property type="entry name" value="UBA"/>
    <property type="match status" value="2"/>
</dbReference>
<dbReference type="SMART" id="SM00165">
    <property type="entry name" value="UBA"/>
    <property type="match status" value="2"/>
</dbReference>
<comment type="subcellular location">
    <subcellularLocation>
        <location evidence="5">Nucleus</location>
    </subcellularLocation>
    <subcellularLocation>
        <location evidence="5">Cytoplasm</location>
    </subcellularLocation>
</comment>
<feature type="region of interest" description="Disordered" evidence="6">
    <location>
        <begin position="137"/>
        <end position="158"/>
    </location>
</feature>
<dbReference type="InterPro" id="IPR015360">
    <property type="entry name" value="XPC-bd"/>
</dbReference>
<feature type="domain" description="UBA" evidence="7">
    <location>
        <begin position="163"/>
        <end position="203"/>
    </location>
</feature>
<dbReference type="InterPro" id="IPR004806">
    <property type="entry name" value="Rad23"/>
</dbReference>
<dbReference type="CDD" id="cd01805">
    <property type="entry name" value="Ubl_Rad23"/>
    <property type="match status" value="1"/>
</dbReference>
<dbReference type="Pfam" id="PF09280">
    <property type="entry name" value="XPC-binding"/>
    <property type="match status" value="1"/>
</dbReference>
<evidence type="ECO:0000259" key="7">
    <source>
        <dbReference type="PROSITE" id="PS50030"/>
    </source>
</evidence>
<dbReference type="Pfam" id="PF00627">
    <property type="entry name" value="UBA"/>
    <property type="match status" value="2"/>
</dbReference>
<keyword evidence="5" id="KW-0963">Cytoplasm</keyword>
<dbReference type="PROSITE" id="PS50053">
    <property type="entry name" value="UBIQUITIN_2"/>
    <property type="match status" value="1"/>
</dbReference>
<keyword evidence="2 5" id="KW-0227">DNA damage</keyword>
<dbReference type="PANTHER" id="PTHR10621:SF0">
    <property type="entry name" value="UV EXCISION REPAIR PROTEIN RAD23"/>
    <property type="match status" value="1"/>
</dbReference>
<dbReference type="PANTHER" id="PTHR10621">
    <property type="entry name" value="UV EXCISION REPAIR PROTEIN RAD23"/>
    <property type="match status" value="1"/>
</dbReference>
<dbReference type="Gene3D" id="3.10.20.90">
    <property type="entry name" value="Phosphatidylinositol 3-kinase Catalytic Subunit, Chain A, domain 1"/>
    <property type="match status" value="1"/>
</dbReference>
<comment type="similarity">
    <text evidence="5">Belongs to the RAD23 family.</text>
</comment>
<feature type="domain" description="Ubiquitin-like" evidence="8">
    <location>
        <begin position="1"/>
        <end position="76"/>
    </location>
</feature>
<feature type="region of interest" description="Disordered" evidence="6">
    <location>
        <begin position="211"/>
        <end position="249"/>
    </location>
</feature>
<dbReference type="Gene3D" id="1.10.10.540">
    <property type="entry name" value="XPC-binding domain"/>
    <property type="match status" value="1"/>
</dbReference>
<dbReference type="InterPro" id="IPR036353">
    <property type="entry name" value="XPC-bd_sf"/>
</dbReference>
<dbReference type="Gene3D" id="1.10.8.10">
    <property type="entry name" value="DNA helicase RuvA subunit, C-terminal domain"/>
    <property type="match status" value="2"/>
</dbReference>
<dbReference type="SUPFAM" id="SSF46934">
    <property type="entry name" value="UBA-like"/>
    <property type="match status" value="2"/>
</dbReference>
<dbReference type="InterPro" id="IPR009060">
    <property type="entry name" value="UBA-like_sf"/>
</dbReference>
<comment type="caution">
    <text evidence="9">The sequence shown here is derived from an EMBL/GenBank/DDBJ whole genome shotgun (WGS) entry which is preliminary data.</text>
</comment>
<dbReference type="SMART" id="SM00213">
    <property type="entry name" value="UBQ"/>
    <property type="match status" value="1"/>
</dbReference>
<dbReference type="InterPro" id="IPR000626">
    <property type="entry name" value="Ubiquitin-like_dom"/>
</dbReference>
<dbReference type="InterPro" id="IPR006636">
    <property type="entry name" value="STI1_HS-bd"/>
</dbReference>
<dbReference type="SUPFAM" id="SSF54236">
    <property type="entry name" value="Ubiquitin-like"/>
    <property type="match status" value="1"/>
</dbReference>
<evidence type="ECO:0000256" key="3">
    <source>
        <dbReference type="ARBA" id="ARBA00023204"/>
    </source>
</evidence>